<dbReference type="SMART" id="SM00387">
    <property type="entry name" value="HATPase_c"/>
    <property type="match status" value="1"/>
</dbReference>
<dbReference type="GO" id="GO:0000160">
    <property type="term" value="P:phosphorelay signal transduction system"/>
    <property type="evidence" value="ECO:0007669"/>
    <property type="project" value="UniProtKB-KW"/>
</dbReference>
<dbReference type="InterPro" id="IPR036890">
    <property type="entry name" value="HATPase_C_sf"/>
</dbReference>
<comment type="caution">
    <text evidence="8">The sequence shown here is derived from an EMBL/GenBank/DDBJ whole genome shotgun (WGS) entry which is preliminary data.</text>
</comment>
<evidence type="ECO:0000256" key="5">
    <source>
        <dbReference type="ARBA" id="ARBA00023012"/>
    </source>
</evidence>
<feature type="non-terminal residue" evidence="8">
    <location>
        <position position="1"/>
    </location>
</feature>
<keyword evidence="8" id="KW-0067">ATP-binding</keyword>
<dbReference type="GO" id="GO:0004673">
    <property type="term" value="F:protein histidine kinase activity"/>
    <property type="evidence" value="ECO:0007669"/>
    <property type="project" value="UniProtKB-EC"/>
</dbReference>
<dbReference type="PROSITE" id="PS50109">
    <property type="entry name" value="HIS_KIN"/>
    <property type="match status" value="1"/>
</dbReference>
<evidence type="ECO:0000256" key="1">
    <source>
        <dbReference type="ARBA" id="ARBA00000085"/>
    </source>
</evidence>
<gene>
    <name evidence="8" type="ORF">D7231_35095</name>
</gene>
<keyword evidence="8" id="KW-0547">Nucleotide-binding</keyword>
<organism evidence="8 9">
    <name type="scientific">Streptomyces klenkii</name>
    <dbReference type="NCBI Taxonomy" id="1420899"/>
    <lineage>
        <taxon>Bacteria</taxon>
        <taxon>Bacillati</taxon>
        <taxon>Actinomycetota</taxon>
        <taxon>Actinomycetes</taxon>
        <taxon>Kitasatosporales</taxon>
        <taxon>Streptomycetaceae</taxon>
        <taxon>Streptomyces</taxon>
    </lineage>
</organism>
<dbReference type="SUPFAM" id="SSF55874">
    <property type="entry name" value="ATPase domain of HSP90 chaperone/DNA topoisomerase II/histidine kinase"/>
    <property type="match status" value="1"/>
</dbReference>
<dbReference type="Proteomes" id="UP000270343">
    <property type="component" value="Unassembled WGS sequence"/>
</dbReference>
<dbReference type="Pfam" id="PF02518">
    <property type="entry name" value="HATPase_c"/>
    <property type="match status" value="1"/>
</dbReference>
<dbReference type="CDD" id="cd00075">
    <property type="entry name" value="HATPase"/>
    <property type="match status" value="1"/>
</dbReference>
<proteinExistence type="predicted"/>
<dbReference type="GO" id="GO:0005524">
    <property type="term" value="F:ATP binding"/>
    <property type="evidence" value="ECO:0007669"/>
    <property type="project" value="UniProtKB-KW"/>
</dbReference>
<dbReference type="PRINTS" id="PR00344">
    <property type="entry name" value="BCTRLSENSOR"/>
</dbReference>
<dbReference type="InterPro" id="IPR003594">
    <property type="entry name" value="HATPase_dom"/>
</dbReference>
<evidence type="ECO:0000256" key="3">
    <source>
        <dbReference type="ARBA" id="ARBA00022679"/>
    </source>
</evidence>
<dbReference type="Gene3D" id="3.30.565.10">
    <property type="entry name" value="Histidine kinase-like ATPase, C-terminal domain"/>
    <property type="match status" value="1"/>
</dbReference>
<feature type="compositionally biased region" description="Pro residues" evidence="6">
    <location>
        <begin position="116"/>
        <end position="125"/>
    </location>
</feature>
<comment type="catalytic activity">
    <reaction evidence="1">
        <text>ATP + protein L-histidine = ADP + protein N-phospho-L-histidine.</text>
        <dbReference type="EC" id="2.7.13.3"/>
    </reaction>
</comment>
<dbReference type="InterPro" id="IPR004358">
    <property type="entry name" value="Sig_transdc_His_kin-like_C"/>
</dbReference>
<feature type="domain" description="Histidine kinase" evidence="7">
    <location>
        <begin position="1"/>
        <end position="120"/>
    </location>
</feature>
<sequence>PGPALAFGDPLRVRQILSNLLTNALRHTPPGAAIAVRTATGPGGTAVAEVADTGPGIPPEHASRVFDRLYRADPARPHDGGTGLGLSIAAALAQAHGGTLTHAPAEPHGATFRLTLPPPPPEREP</sequence>
<evidence type="ECO:0000259" key="7">
    <source>
        <dbReference type="PROSITE" id="PS50109"/>
    </source>
</evidence>
<reference evidence="8 9" key="1">
    <citation type="journal article" date="2015" name="Antonie Van Leeuwenhoek">
        <title>Streptomyces klenkii sp. nov., isolated from deep marine sediment.</title>
        <authorList>
            <person name="Veyisoglu A."/>
            <person name="Sahin N."/>
        </authorList>
    </citation>
    <scope>NUCLEOTIDE SEQUENCE [LARGE SCALE GENOMIC DNA]</scope>
    <source>
        <strain evidence="8 9">KCTC 29202</strain>
    </source>
</reference>
<dbReference type="RefSeq" id="WP_147449897.1">
    <property type="nucleotide sequence ID" value="NZ_RBAM01000121.1"/>
</dbReference>
<dbReference type="EC" id="2.7.13.3" evidence="2"/>
<protein>
    <recommendedName>
        <fullName evidence="2">histidine kinase</fullName>
        <ecNumber evidence="2">2.7.13.3</ecNumber>
    </recommendedName>
</protein>
<keyword evidence="5" id="KW-0902">Two-component regulatory system</keyword>
<dbReference type="PANTHER" id="PTHR43711">
    <property type="entry name" value="TWO-COMPONENT HISTIDINE KINASE"/>
    <property type="match status" value="1"/>
</dbReference>
<name>A0A3A9ZYY7_9ACTN</name>
<keyword evidence="4" id="KW-0418">Kinase</keyword>
<dbReference type="InterPro" id="IPR050736">
    <property type="entry name" value="Sensor_HK_Regulatory"/>
</dbReference>
<keyword evidence="9" id="KW-1185">Reference proteome</keyword>
<evidence type="ECO:0000256" key="4">
    <source>
        <dbReference type="ARBA" id="ARBA00022777"/>
    </source>
</evidence>
<feature type="region of interest" description="Disordered" evidence="6">
    <location>
        <begin position="96"/>
        <end position="125"/>
    </location>
</feature>
<dbReference type="InterPro" id="IPR005467">
    <property type="entry name" value="His_kinase_dom"/>
</dbReference>
<keyword evidence="3" id="KW-0808">Transferase</keyword>
<dbReference type="EMBL" id="RBAM01000121">
    <property type="protein sequence ID" value="RKN53471.1"/>
    <property type="molecule type" value="Genomic_DNA"/>
</dbReference>
<evidence type="ECO:0000313" key="9">
    <source>
        <dbReference type="Proteomes" id="UP000270343"/>
    </source>
</evidence>
<dbReference type="PANTHER" id="PTHR43711:SF1">
    <property type="entry name" value="HISTIDINE KINASE 1"/>
    <property type="match status" value="1"/>
</dbReference>
<dbReference type="AlphaFoldDB" id="A0A3A9ZYY7"/>
<evidence type="ECO:0000313" key="8">
    <source>
        <dbReference type="EMBL" id="RKN53471.1"/>
    </source>
</evidence>
<evidence type="ECO:0000256" key="2">
    <source>
        <dbReference type="ARBA" id="ARBA00012438"/>
    </source>
</evidence>
<evidence type="ECO:0000256" key="6">
    <source>
        <dbReference type="SAM" id="MobiDB-lite"/>
    </source>
</evidence>
<accession>A0A3A9ZYY7</accession>